<dbReference type="SUPFAM" id="SSF89124">
    <property type="entry name" value="Nop domain"/>
    <property type="match status" value="1"/>
</dbReference>
<feature type="compositionally biased region" description="Basic and acidic residues" evidence="6">
    <location>
        <begin position="455"/>
        <end position="466"/>
    </location>
</feature>
<dbReference type="GO" id="GO:0030515">
    <property type="term" value="F:snoRNA binding"/>
    <property type="evidence" value="ECO:0007669"/>
    <property type="project" value="InterPro"/>
</dbReference>
<feature type="region of interest" description="Disordered" evidence="6">
    <location>
        <begin position="455"/>
        <end position="517"/>
    </location>
</feature>
<keyword evidence="4" id="KW-0539">Nucleus</keyword>
<keyword evidence="9" id="KW-1185">Reference proteome</keyword>
<dbReference type="FunFam" id="1.10.246.90:FF:000001">
    <property type="entry name" value="Nucleolar protein 56"/>
    <property type="match status" value="1"/>
</dbReference>
<dbReference type="Gene3D" id="1.10.287.4070">
    <property type="match status" value="1"/>
</dbReference>
<feature type="compositionally biased region" description="Basic residues" evidence="6">
    <location>
        <begin position="467"/>
        <end position="477"/>
    </location>
</feature>
<evidence type="ECO:0000256" key="4">
    <source>
        <dbReference type="ARBA" id="ARBA00023242"/>
    </source>
</evidence>
<name>A0A9W8YLW9_9PEZI</name>
<evidence type="ECO:0000259" key="7">
    <source>
        <dbReference type="PROSITE" id="PS51358"/>
    </source>
</evidence>
<sequence>MASINYLLYESAAGYAVFKVENQADSVGLQLKEVQSSLQNLATFSKHVKLVSFAPYQNAAQTLENINLLSEGIMSDYLKSTLELNLPQTSGKKSKIVLGVQDKKLAGEISSTFTGVECETSDTSEVVADLLRGIRVHAEKLLKGLQDGDLGRAQLGMGHAYSRAKVKFSVHKNDNHIIQAIATLDALDKGINQGCMRVREWYGWHFPELVRIVSDNATYAKLVLTIGDKKTLTDDRLHEIAAVADDDGDKAQDIIDASKMSMGLDITESDLIMVKQFAESVSKMADYRKALSKSLDEKMGIVAPNLQVILGTPVAARLISHAGSLTNLAKYPASTLQILGAEKALFRALKTKGATPKYGLIYQSSFIGRAGPKVKGRISRYLANKCSMASRIDNFSEHPSARFGEVLRQQLEDRLEFYATGKKPIKNEEAMANAMKAILGDGGDDLAIDEEMIDSHKPAATDDSKKEKKSKKDKKRKSDVMDIDEPEVEKSEKKKKKHKSDEDKKEKKKKKDKKVEA</sequence>
<accession>A0A9W8YLW9</accession>
<dbReference type="Proteomes" id="UP001140453">
    <property type="component" value="Unassembled WGS sequence"/>
</dbReference>
<protein>
    <recommendedName>
        <fullName evidence="5">Nucleolar protein 56</fullName>
    </recommendedName>
</protein>
<comment type="similarity">
    <text evidence="2">Belongs to the NOP5/NOP56 family.</text>
</comment>
<evidence type="ECO:0000313" key="8">
    <source>
        <dbReference type="EMBL" id="KAJ4387284.1"/>
    </source>
</evidence>
<dbReference type="PANTHER" id="PTHR10894">
    <property type="entry name" value="NUCLEOLAR PROTEIN 5 NUCLEOLAR PROTEIN NOP5 NOP58"/>
    <property type="match status" value="1"/>
</dbReference>
<dbReference type="InterPro" id="IPR002687">
    <property type="entry name" value="Nop_dom"/>
</dbReference>
<dbReference type="AlphaFoldDB" id="A0A9W8YLW9"/>
<feature type="compositionally biased region" description="Basic residues" evidence="6">
    <location>
        <begin position="506"/>
        <end position="517"/>
    </location>
</feature>
<proteinExistence type="inferred from homology"/>
<reference evidence="8" key="1">
    <citation type="submission" date="2022-10" db="EMBL/GenBank/DDBJ databases">
        <title>Tapping the CABI collections for fungal endophytes: first genome assemblies for Collariella, Neodidymelliopsis, Ascochyta clinopodiicola, Didymella pomorum, Didymosphaeria variabile, Neocosmospora piperis and Neocucurbitaria cava.</title>
        <authorList>
            <person name="Hill R."/>
        </authorList>
    </citation>
    <scope>NUCLEOTIDE SEQUENCE</scope>
    <source>
        <strain evidence="8">IMI 355082</strain>
    </source>
</reference>
<dbReference type="PROSITE" id="PS51358">
    <property type="entry name" value="NOP"/>
    <property type="match status" value="1"/>
</dbReference>
<evidence type="ECO:0000313" key="9">
    <source>
        <dbReference type="Proteomes" id="UP001140453"/>
    </source>
</evidence>
<evidence type="ECO:0000256" key="1">
    <source>
        <dbReference type="ARBA" id="ARBA00004604"/>
    </source>
</evidence>
<dbReference type="Pfam" id="PF08156">
    <property type="entry name" value="NOP5NT"/>
    <property type="match status" value="1"/>
</dbReference>
<dbReference type="EMBL" id="JAPEVB010000005">
    <property type="protein sequence ID" value="KAJ4387284.1"/>
    <property type="molecule type" value="Genomic_DNA"/>
</dbReference>
<dbReference type="Pfam" id="PF01798">
    <property type="entry name" value="Nop"/>
    <property type="match status" value="1"/>
</dbReference>
<evidence type="ECO:0000256" key="2">
    <source>
        <dbReference type="ARBA" id="ARBA00009211"/>
    </source>
</evidence>
<keyword evidence="3" id="KW-0690">Ribosome biogenesis</keyword>
<dbReference type="InterPro" id="IPR045056">
    <property type="entry name" value="Nop56/Nop58"/>
</dbReference>
<dbReference type="Gene3D" id="1.10.246.90">
    <property type="entry name" value="Nop domain"/>
    <property type="match status" value="1"/>
</dbReference>
<evidence type="ECO:0000256" key="6">
    <source>
        <dbReference type="SAM" id="MobiDB-lite"/>
    </source>
</evidence>
<dbReference type="OrthoDB" id="6780543at2759"/>
<dbReference type="InterPro" id="IPR036070">
    <property type="entry name" value="Nop_dom_sf"/>
</dbReference>
<feature type="domain" description="Nop" evidence="7">
    <location>
        <begin position="302"/>
        <end position="420"/>
    </location>
</feature>
<dbReference type="GO" id="GO:0042254">
    <property type="term" value="P:ribosome biogenesis"/>
    <property type="evidence" value="ECO:0007669"/>
    <property type="project" value="UniProtKB-KW"/>
</dbReference>
<dbReference type="GO" id="GO:0032040">
    <property type="term" value="C:small-subunit processome"/>
    <property type="evidence" value="ECO:0007669"/>
    <property type="project" value="InterPro"/>
</dbReference>
<dbReference type="SMART" id="SM00931">
    <property type="entry name" value="NOSIC"/>
    <property type="match status" value="1"/>
</dbReference>
<dbReference type="GO" id="GO:0031428">
    <property type="term" value="C:box C/D methylation guide snoRNP complex"/>
    <property type="evidence" value="ECO:0007669"/>
    <property type="project" value="InterPro"/>
</dbReference>
<comment type="subcellular location">
    <subcellularLocation>
        <location evidence="1">Nucleus</location>
        <location evidence="1">Nucleolus</location>
    </subcellularLocation>
</comment>
<dbReference type="PANTHER" id="PTHR10894:SF0">
    <property type="entry name" value="NUCLEOLAR PROTEIN 56"/>
    <property type="match status" value="1"/>
</dbReference>
<organism evidence="8 9">
    <name type="scientific">Gnomoniopsis smithogilvyi</name>
    <dbReference type="NCBI Taxonomy" id="1191159"/>
    <lineage>
        <taxon>Eukaryota</taxon>
        <taxon>Fungi</taxon>
        <taxon>Dikarya</taxon>
        <taxon>Ascomycota</taxon>
        <taxon>Pezizomycotina</taxon>
        <taxon>Sordariomycetes</taxon>
        <taxon>Sordariomycetidae</taxon>
        <taxon>Diaporthales</taxon>
        <taxon>Gnomoniaceae</taxon>
        <taxon>Gnomoniopsis</taxon>
    </lineage>
</organism>
<dbReference type="InterPro" id="IPR012974">
    <property type="entry name" value="NOP58/56_N"/>
</dbReference>
<evidence type="ECO:0000256" key="5">
    <source>
        <dbReference type="ARBA" id="ARBA00040742"/>
    </source>
</evidence>
<dbReference type="InterPro" id="IPR012976">
    <property type="entry name" value="NOSIC"/>
</dbReference>
<evidence type="ECO:0000256" key="3">
    <source>
        <dbReference type="ARBA" id="ARBA00022517"/>
    </source>
</evidence>
<gene>
    <name evidence="8" type="primary">nop56</name>
    <name evidence="8" type="ORF">N0V93_007873</name>
</gene>
<comment type="caution">
    <text evidence="8">The sequence shown here is derived from an EMBL/GenBank/DDBJ whole genome shotgun (WGS) entry which is preliminary data.</text>
</comment>
<dbReference type="InterPro" id="IPR042239">
    <property type="entry name" value="Nop_C"/>
</dbReference>